<dbReference type="SMART" id="SM00347">
    <property type="entry name" value="HTH_MARR"/>
    <property type="match status" value="1"/>
</dbReference>
<dbReference type="InterPro" id="IPR000835">
    <property type="entry name" value="HTH_MarR-typ"/>
</dbReference>
<comment type="caution">
    <text evidence="5">The sequence shown here is derived from an EMBL/GenBank/DDBJ whole genome shotgun (WGS) entry which is preliminary data.</text>
</comment>
<proteinExistence type="predicted"/>
<dbReference type="HOGENOM" id="CLU_148642_0_0_10"/>
<protein>
    <recommendedName>
        <fullName evidence="4">HTH marR-type domain-containing protein</fullName>
    </recommendedName>
</protein>
<evidence type="ECO:0000256" key="2">
    <source>
        <dbReference type="ARBA" id="ARBA00023125"/>
    </source>
</evidence>
<dbReference type="Gene3D" id="1.10.10.10">
    <property type="entry name" value="Winged helix-like DNA-binding domain superfamily/Winged helix DNA-binding domain"/>
    <property type="match status" value="1"/>
</dbReference>
<dbReference type="PATRIC" id="fig|927665.4.peg.2885"/>
<dbReference type="STRING" id="927665.HMPREF1535_02809"/>
<dbReference type="PANTHER" id="PTHR42756:SF1">
    <property type="entry name" value="TRANSCRIPTIONAL REPRESSOR OF EMRAB OPERON"/>
    <property type="match status" value="1"/>
</dbReference>
<dbReference type="InterPro" id="IPR036390">
    <property type="entry name" value="WH_DNA-bd_sf"/>
</dbReference>
<accession>A0A0F5JB81</accession>
<sequence>MEAICVIKDIYKTLYQFEKAFSDVHEITINEAMLLCCLKDNQPKSAGTICEYIGLSNSRVSKVITSVENKGFIDRTMSKEDKRQMFFSLTPKGKEKVQKMMNAELRFDGLFGKLQQCMEKG</sequence>
<dbReference type="GO" id="GO:0003700">
    <property type="term" value="F:DNA-binding transcription factor activity"/>
    <property type="evidence" value="ECO:0007669"/>
    <property type="project" value="InterPro"/>
</dbReference>
<gene>
    <name evidence="5" type="ORF">HMPREF1535_02809</name>
</gene>
<evidence type="ECO:0000313" key="5">
    <source>
        <dbReference type="EMBL" id="KKB54687.1"/>
    </source>
</evidence>
<organism evidence="5 6">
    <name type="scientific">Parabacteroides goldsteinii DSM 19448 = WAL 12034</name>
    <dbReference type="NCBI Taxonomy" id="927665"/>
    <lineage>
        <taxon>Bacteria</taxon>
        <taxon>Pseudomonadati</taxon>
        <taxon>Bacteroidota</taxon>
        <taxon>Bacteroidia</taxon>
        <taxon>Bacteroidales</taxon>
        <taxon>Tannerellaceae</taxon>
        <taxon>Parabacteroides</taxon>
    </lineage>
</organism>
<evidence type="ECO:0000259" key="4">
    <source>
        <dbReference type="PROSITE" id="PS50995"/>
    </source>
</evidence>
<evidence type="ECO:0000313" key="6">
    <source>
        <dbReference type="Proteomes" id="UP000033047"/>
    </source>
</evidence>
<dbReference type="Pfam" id="PF01047">
    <property type="entry name" value="MarR"/>
    <property type="match status" value="1"/>
</dbReference>
<dbReference type="AlphaFoldDB" id="A0A0F5JB81"/>
<name>A0A0F5JB81_9BACT</name>
<reference evidence="5 6" key="1">
    <citation type="submission" date="2013-04" db="EMBL/GenBank/DDBJ databases">
        <title>The Genome Sequence of Parabacteroides goldsteinii DSM 19448.</title>
        <authorList>
            <consortium name="The Broad Institute Genomics Platform"/>
            <person name="Earl A."/>
            <person name="Ward D."/>
            <person name="Feldgarden M."/>
            <person name="Gevers D."/>
            <person name="Martens E."/>
            <person name="Sakamoto M."/>
            <person name="Benno Y."/>
            <person name="Song Y."/>
            <person name="Liu C."/>
            <person name="Lee J."/>
            <person name="Bolanos M."/>
            <person name="Vaisanen M.L."/>
            <person name="Finegold S.M."/>
            <person name="Walker B."/>
            <person name="Young S."/>
            <person name="Zeng Q."/>
            <person name="Gargeya S."/>
            <person name="Fitzgerald M."/>
            <person name="Haas B."/>
            <person name="Abouelleil A."/>
            <person name="Allen A.W."/>
            <person name="Alvarado L."/>
            <person name="Arachchi H.M."/>
            <person name="Berlin A.M."/>
            <person name="Chapman S.B."/>
            <person name="Gainer-Dewar J."/>
            <person name="Goldberg J."/>
            <person name="Griggs A."/>
            <person name="Gujja S."/>
            <person name="Hansen M."/>
            <person name="Howarth C."/>
            <person name="Imamovic A."/>
            <person name="Ireland A."/>
            <person name="Larimer J."/>
            <person name="McCowan C."/>
            <person name="Murphy C."/>
            <person name="Pearson M."/>
            <person name="Poon T.W."/>
            <person name="Priest M."/>
            <person name="Roberts A."/>
            <person name="Saif S."/>
            <person name="Shea T."/>
            <person name="Sisk P."/>
            <person name="Sykes S."/>
            <person name="Wortman J."/>
            <person name="Nusbaum C."/>
            <person name="Birren B."/>
        </authorList>
    </citation>
    <scope>NUCLEOTIDE SEQUENCE [LARGE SCALE GENOMIC DNA]</scope>
    <source>
        <strain evidence="5 6">DSM 19448</strain>
    </source>
</reference>
<evidence type="ECO:0000256" key="1">
    <source>
        <dbReference type="ARBA" id="ARBA00023015"/>
    </source>
</evidence>
<dbReference type="RefSeq" id="WP_010800092.1">
    <property type="nucleotide sequence ID" value="NZ_KQ033913.1"/>
</dbReference>
<evidence type="ECO:0000256" key="3">
    <source>
        <dbReference type="ARBA" id="ARBA00023163"/>
    </source>
</evidence>
<feature type="domain" description="HTH marR-type" evidence="4">
    <location>
        <begin position="1"/>
        <end position="121"/>
    </location>
</feature>
<dbReference type="PANTHER" id="PTHR42756">
    <property type="entry name" value="TRANSCRIPTIONAL REGULATOR, MARR"/>
    <property type="match status" value="1"/>
</dbReference>
<dbReference type="SUPFAM" id="SSF46785">
    <property type="entry name" value="Winged helix' DNA-binding domain"/>
    <property type="match status" value="1"/>
</dbReference>
<dbReference type="InterPro" id="IPR036388">
    <property type="entry name" value="WH-like_DNA-bd_sf"/>
</dbReference>
<keyword evidence="2" id="KW-0238">DNA-binding</keyword>
<keyword evidence="1" id="KW-0805">Transcription regulation</keyword>
<dbReference type="EMBL" id="AQHV01000013">
    <property type="protein sequence ID" value="KKB54687.1"/>
    <property type="molecule type" value="Genomic_DNA"/>
</dbReference>
<dbReference type="Proteomes" id="UP000033047">
    <property type="component" value="Unassembled WGS sequence"/>
</dbReference>
<keyword evidence="3" id="KW-0804">Transcription</keyword>
<dbReference type="GO" id="GO:0003677">
    <property type="term" value="F:DNA binding"/>
    <property type="evidence" value="ECO:0007669"/>
    <property type="project" value="UniProtKB-KW"/>
</dbReference>
<dbReference type="PROSITE" id="PS50995">
    <property type="entry name" value="HTH_MARR_2"/>
    <property type="match status" value="1"/>
</dbReference>